<evidence type="ECO:0000313" key="3">
    <source>
        <dbReference type="Proteomes" id="UP000059188"/>
    </source>
</evidence>
<dbReference type="Proteomes" id="UP000059188">
    <property type="component" value="Unassembled WGS sequence"/>
</dbReference>
<accession>A0A0B7FB63</accession>
<proteinExistence type="predicted"/>
<gene>
    <name evidence="2" type="ORF">RSOLAG1IB_11394</name>
</gene>
<dbReference type="OrthoDB" id="3251070at2759"/>
<sequence>MSSGSRKRPRTSTTPNYEFEPELELDFLSDPEPKSNEEVATSHPSFPISQIPRGFLALPPELMYQVISYFPEIGAEHILAGSHRLGNWAGSSCNGLDLLVRFDVLRALSQLSRSMRLRFLPLLWERFQVCLPPQSNPKEKWFYYIGPALERKSKGLLESRHLWPYIKTVTVSLTGHHSSEAIPPFVKLLGVLPNVHTLEVLHRSHMQSCLQTYFDGNLFPSIQRLVLSNRVHYILQCCPGIKEVTCSGEGGKDVISTLVRIGCPKLETLRRTTVSPNIIKLLSEVKIPLKCISIDGRIREKLTEEAISSFSTIASLRTIEIEVGHKDNELDDIIAFASDALRKCAKLEETPMNYELGEGTRNAQRTSSSSTTSGPMLVRILRYLSSRSSTLHRTPQNYVPVMIKEYSVEVE</sequence>
<dbReference type="AlphaFoldDB" id="A0A0B7FB63"/>
<organism evidence="2 3">
    <name type="scientific">Thanatephorus cucumeris (strain AG1-IB / isolate 7/3/14)</name>
    <name type="common">Lettuce bottom rot fungus</name>
    <name type="synonym">Rhizoctonia solani</name>
    <dbReference type="NCBI Taxonomy" id="1108050"/>
    <lineage>
        <taxon>Eukaryota</taxon>
        <taxon>Fungi</taxon>
        <taxon>Dikarya</taxon>
        <taxon>Basidiomycota</taxon>
        <taxon>Agaricomycotina</taxon>
        <taxon>Agaricomycetes</taxon>
        <taxon>Cantharellales</taxon>
        <taxon>Ceratobasidiaceae</taxon>
        <taxon>Rhizoctonia</taxon>
        <taxon>Rhizoctonia solani AG-1</taxon>
    </lineage>
</organism>
<evidence type="ECO:0000313" key="2">
    <source>
        <dbReference type="EMBL" id="CEL53462.1"/>
    </source>
</evidence>
<name>A0A0B7FB63_THACB</name>
<feature type="compositionally biased region" description="Basic residues" evidence="1">
    <location>
        <begin position="1"/>
        <end position="10"/>
    </location>
</feature>
<protein>
    <submittedName>
        <fullName evidence="2">Uncharacterized protein</fullName>
    </submittedName>
</protein>
<feature type="region of interest" description="Disordered" evidence="1">
    <location>
        <begin position="1"/>
        <end position="20"/>
    </location>
</feature>
<reference evidence="2 3" key="1">
    <citation type="submission" date="2014-11" db="EMBL/GenBank/DDBJ databases">
        <authorList>
            <person name="Wibberg Daniel"/>
        </authorList>
    </citation>
    <scope>NUCLEOTIDE SEQUENCE [LARGE SCALE GENOMIC DNA]</scope>
    <source>
        <strain evidence="2">Rhizoctonia solani AG1-IB 7/3/14</strain>
    </source>
</reference>
<keyword evidence="3" id="KW-1185">Reference proteome</keyword>
<evidence type="ECO:0000256" key="1">
    <source>
        <dbReference type="SAM" id="MobiDB-lite"/>
    </source>
</evidence>
<dbReference type="EMBL" id="LN679226">
    <property type="protein sequence ID" value="CEL53462.1"/>
    <property type="molecule type" value="Genomic_DNA"/>
</dbReference>